<name>A0ABQ6DY27_9GAMM</name>
<keyword evidence="3 9" id="KW-1133">Transmembrane helix</keyword>
<evidence type="ECO:0000256" key="6">
    <source>
        <dbReference type="NCBIfam" id="TIGR04060"/>
    </source>
</evidence>
<feature type="domain" description="CBS" evidence="10">
    <location>
        <begin position="331"/>
        <end position="390"/>
    </location>
</feature>
<feature type="transmembrane region" description="Helical" evidence="9">
    <location>
        <begin position="267"/>
        <end position="287"/>
    </location>
</feature>
<dbReference type="EMBL" id="BSPQ01000002">
    <property type="protein sequence ID" value="GLS89980.1"/>
    <property type="molecule type" value="Genomic_DNA"/>
</dbReference>
<dbReference type="NCBIfam" id="TIGR00790">
    <property type="entry name" value="fnt"/>
    <property type="match status" value="1"/>
</dbReference>
<comment type="subcellular location">
    <subcellularLocation>
        <location evidence="1">Membrane</location>
        <topology evidence="1">Multi-pass membrane protein</topology>
    </subcellularLocation>
</comment>
<keyword evidence="4 9" id="KW-0472">Membrane</keyword>
<dbReference type="Proteomes" id="UP001157353">
    <property type="component" value="Unassembled WGS sequence"/>
</dbReference>
<protein>
    <recommendedName>
        <fullName evidence="6">Formate transporter FocA</fullName>
    </recommendedName>
</protein>
<dbReference type="InterPro" id="IPR000644">
    <property type="entry name" value="CBS_dom"/>
</dbReference>
<keyword evidence="7" id="KW-0129">CBS domain</keyword>
<evidence type="ECO:0000256" key="7">
    <source>
        <dbReference type="PROSITE-ProRule" id="PRU00703"/>
    </source>
</evidence>
<evidence type="ECO:0000256" key="3">
    <source>
        <dbReference type="ARBA" id="ARBA00022989"/>
    </source>
</evidence>
<reference evidence="12" key="1">
    <citation type="journal article" date="2019" name="Int. J. Syst. Evol. Microbiol.">
        <title>The Global Catalogue of Microorganisms (GCM) 10K type strain sequencing project: providing services to taxonomists for standard genome sequencing and annotation.</title>
        <authorList>
            <consortium name="The Broad Institute Genomics Platform"/>
            <consortium name="The Broad Institute Genome Sequencing Center for Infectious Disease"/>
            <person name="Wu L."/>
            <person name="Ma J."/>
        </authorList>
    </citation>
    <scope>NUCLEOTIDE SEQUENCE [LARGE SCALE GENOMIC DNA]</scope>
    <source>
        <strain evidence="12">NBRC 103166</strain>
    </source>
</reference>
<comment type="similarity">
    <text evidence="5">Belongs to the FNT transporter (TC 1.A.16) family.</text>
</comment>
<dbReference type="PROSITE" id="PS51371">
    <property type="entry name" value="CBS"/>
    <property type="match status" value="1"/>
</dbReference>
<dbReference type="Pfam" id="PF00571">
    <property type="entry name" value="CBS"/>
    <property type="match status" value="1"/>
</dbReference>
<accession>A0ABQ6DY27</accession>
<gene>
    <name evidence="11" type="ORF">GCM10007916_10470</name>
</gene>
<feature type="region of interest" description="Disordered" evidence="8">
    <location>
        <begin position="1"/>
        <end position="21"/>
    </location>
</feature>
<feature type="transmembrane region" description="Helical" evidence="9">
    <location>
        <begin position="125"/>
        <end position="147"/>
    </location>
</feature>
<dbReference type="PANTHER" id="PTHR30520">
    <property type="entry name" value="FORMATE TRANSPORTER-RELATED"/>
    <property type="match status" value="1"/>
</dbReference>
<comment type="caution">
    <text evidence="11">The sequence shown here is derived from an EMBL/GenBank/DDBJ whole genome shotgun (WGS) entry which is preliminary data.</text>
</comment>
<dbReference type="SMART" id="SM00116">
    <property type="entry name" value="CBS"/>
    <property type="match status" value="1"/>
</dbReference>
<evidence type="ECO:0000256" key="4">
    <source>
        <dbReference type="ARBA" id="ARBA00023136"/>
    </source>
</evidence>
<evidence type="ECO:0000313" key="12">
    <source>
        <dbReference type="Proteomes" id="UP001157353"/>
    </source>
</evidence>
<keyword evidence="2 9" id="KW-0812">Transmembrane</keyword>
<evidence type="ECO:0000256" key="5">
    <source>
        <dbReference type="ARBA" id="ARBA00049660"/>
    </source>
</evidence>
<dbReference type="Pfam" id="PF01226">
    <property type="entry name" value="Form_Nir_trans"/>
    <property type="match status" value="1"/>
</dbReference>
<evidence type="ECO:0000256" key="2">
    <source>
        <dbReference type="ARBA" id="ARBA00022692"/>
    </source>
</evidence>
<evidence type="ECO:0000256" key="8">
    <source>
        <dbReference type="SAM" id="MobiDB-lite"/>
    </source>
</evidence>
<keyword evidence="12" id="KW-1185">Reference proteome</keyword>
<dbReference type="Gene3D" id="3.10.580.10">
    <property type="entry name" value="CBS-domain"/>
    <property type="match status" value="1"/>
</dbReference>
<dbReference type="PANTHER" id="PTHR30520:SF6">
    <property type="entry name" value="FORMATE_NITRATE FAMILY TRANSPORTER (EUROFUNG)"/>
    <property type="match status" value="1"/>
</dbReference>
<dbReference type="Gene3D" id="1.20.1080.10">
    <property type="entry name" value="Glycerol uptake facilitator protein"/>
    <property type="match status" value="1"/>
</dbReference>
<evidence type="ECO:0000259" key="10">
    <source>
        <dbReference type="PROSITE" id="PS51371"/>
    </source>
</evidence>
<sequence length="493" mass="53628">MHSNPLYSVKSHQQTGNQPPVTNSNNVFEIVKDYGVAKQKKAFSNSLILAIFAGAFIAIAFVFYTTVTTGAGDAPWGIMKLAGGLAFSLGLVLVVVCGGELFTSTVLSSVAWTQGLFSTKALLSCWLRVYLGNLIGAMLILGLVLLAKMQLLNGGEWGINAMQIAQHKLHHSWGQAFALGVLCNLLVCLGIWMTFSSKDILAKALLLILPVAMFVSSGFEHSVANMFMVPLGIAINAFSPESYFISHGFAANAFADLTWGHFIVNNLIPVTIGNIVGGASLIALAYANKPKQTINTMEANHNASPVQTHKNSQGNTPMKNKLNQLTVSDVMQKNTLQFSADRCIYQALATLSEHPLSAAPIVDDKDQLIGFVSEQDILRLLWSEEYSADLSYQLKDVMQTEILTVDAAQPISALLEFMVVDKEKLFPVNQSGMLMSSQYQSYEQRLKSASAQQPSIYPVVHNGKICGVISRKELTKLMVKQYQPNDQTGKQAA</sequence>
<dbReference type="InterPro" id="IPR000292">
    <property type="entry name" value="For/NO2_transpt"/>
</dbReference>
<dbReference type="InterPro" id="IPR024002">
    <property type="entry name" value="For/NO2_transpt_CS"/>
</dbReference>
<evidence type="ECO:0000256" key="9">
    <source>
        <dbReference type="SAM" id="Phobius"/>
    </source>
</evidence>
<dbReference type="RefSeq" id="WP_284203102.1">
    <property type="nucleotide sequence ID" value="NZ_BSPQ01000002.1"/>
</dbReference>
<dbReference type="SUPFAM" id="SSF54631">
    <property type="entry name" value="CBS-domain pair"/>
    <property type="match status" value="1"/>
</dbReference>
<dbReference type="InterPro" id="IPR023999">
    <property type="entry name" value="Formate_transptr_FocA"/>
</dbReference>
<organism evidence="11 12">
    <name type="scientific">Psychromonas marina</name>
    <dbReference type="NCBI Taxonomy" id="88364"/>
    <lineage>
        <taxon>Bacteria</taxon>
        <taxon>Pseudomonadati</taxon>
        <taxon>Pseudomonadota</taxon>
        <taxon>Gammaproteobacteria</taxon>
        <taxon>Alteromonadales</taxon>
        <taxon>Psychromonadaceae</taxon>
        <taxon>Psychromonas</taxon>
    </lineage>
</organism>
<dbReference type="NCBIfam" id="TIGR04060">
    <property type="entry name" value="formate_focA"/>
    <property type="match status" value="1"/>
</dbReference>
<feature type="transmembrane region" description="Helical" evidence="9">
    <location>
        <begin position="172"/>
        <end position="193"/>
    </location>
</feature>
<dbReference type="PROSITE" id="PS01005">
    <property type="entry name" value="FORMATE_NITRITE_TP_1"/>
    <property type="match status" value="1"/>
</dbReference>
<evidence type="ECO:0000313" key="11">
    <source>
        <dbReference type="EMBL" id="GLS89980.1"/>
    </source>
</evidence>
<dbReference type="InterPro" id="IPR046342">
    <property type="entry name" value="CBS_dom_sf"/>
</dbReference>
<feature type="transmembrane region" description="Helical" evidence="9">
    <location>
        <begin position="200"/>
        <end position="219"/>
    </location>
</feature>
<dbReference type="InterPro" id="IPR023271">
    <property type="entry name" value="Aquaporin-like"/>
</dbReference>
<evidence type="ECO:0000256" key="1">
    <source>
        <dbReference type="ARBA" id="ARBA00004141"/>
    </source>
</evidence>
<feature type="transmembrane region" description="Helical" evidence="9">
    <location>
        <begin position="47"/>
        <end position="67"/>
    </location>
</feature>
<proteinExistence type="inferred from homology"/>